<feature type="compositionally biased region" description="Polar residues" evidence="1">
    <location>
        <begin position="269"/>
        <end position="278"/>
    </location>
</feature>
<dbReference type="eggNOG" id="ENOG502T43H">
    <property type="taxonomic scope" value="Eukaryota"/>
</dbReference>
<dbReference type="GeneID" id="25782707"/>
<sequence length="324" mass="36983">MAAFHPETGITHLCLDNEEDQATLLRVLQTPFEQIYKLSPDGKTYLEPPLLRGTPESSWDSFNAFLEKEGPEAVLKQEAQALHRLDPTNAVLLKKLKHLSDNASKFKKIREIFGEGGRYHPNQIIGKRCLPPQGLCQMEPMYKLACKISDLQCLQNQGKLGMDPFDFIRWRVIKKAASMLVMPGDTPRGFLRSIVYRLGDDCNDTKGKAYEDTVMRQAALLSARERHLLNSYGPKKKFIKSVGRQTQLPFRPVIRNVQRRAPRLLSADVRNSAQKASTAQARRNEAQRAQRARRNAAPSIYTGVNDYRARQQQRQQAQQRENEQ</sequence>
<name>G9NRM7_HYPAI</name>
<dbReference type="OrthoDB" id="5041951at2759"/>
<dbReference type="KEGG" id="tatv:25782707"/>
<evidence type="ECO:0000256" key="1">
    <source>
        <dbReference type="SAM" id="MobiDB-lite"/>
    </source>
</evidence>
<comment type="caution">
    <text evidence="2">The sequence shown here is derived from an EMBL/GenBank/DDBJ whole genome shotgun (WGS) entry which is preliminary data.</text>
</comment>
<dbReference type="OMA" id="TEDSDYW"/>
<dbReference type="HOGENOM" id="CLU_858045_0_0_1"/>
<dbReference type="EMBL" id="ABDG02000022">
    <property type="protein sequence ID" value="EHK46660.1"/>
    <property type="molecule type" value="Genomic_DNA"/>
</dbReference>
<protein>
    <submittedName>
        <fullName evidence="2">Uncharacterized protein</fullName>
    </submittedName>
</protein>
<organism evidence="2 3">
    <name type="scientific">Hypocrea atroviridis (strain ATCC 20476 / IMI 206040)</name>
    <name type="common">Trichoderma atroviride</name>
    <dbReference type="NCBI Taxonomy" id="452589"/>
    <lineage>
        <taxon>Eukaryota</taxon>
        <taxon>Fungi</taxon>
        <taxon>Dikarya</taxon>
        <taxon>Ascomycota</taxon>
        <taxon>Pezizomycotina</taxon>
        <taxon>Sordariomycetes</taxon>
        <taxon>Hypocreomycetidae</taxon>
        <taxon>Hypocreales</taxon>
        <taxon>Hypocreaceae</taxon>
        <taxon>Trichoderma</taxon>
    </lineage>
</organism>
<feature type="compositionally biased region" description="Low complexity" evidence="1">
    <location>
        <begin position="310"/>
        <end position="324"/>
    </location>
</feature>
<reference evidence="2 3" key="1">
    <citation type="journal article" date="2011" name="Genome Biol.">
        <title>Comparative genome sequence analysis underscores mycoparasitism as the ancestral life style of Trichoderma.</title>
        <authorList>
            <person name="Kubicek C.P."/>
            <person name="Herrera-Estrella A."/>
            <person name="Seidl-Seiboth V."/>
            <person name="Martinez D.A."/>
            <person name="Druzhinina I.S."/>
            <person name="Thon M."/>
            <person name="Zeilinger S."/>
            <person name="Casas-Flores S."/>
            <person name="Horwitz B.A."/>
            <person name="Mukherjee P.K."/>
            <person name="Mukherjee M."/>
            <person name="Kredics L."/>
            <person name="Alcaraz L.D."/>
            <person name="Aerts A."/>
            <person name="Antal Z."/>
            <person name="Atanasova L."/>
            <person name="Cervantes-Badillo M.G."/>
            <person name="Challacombe J."/>
            <person name="Chertkov O."/>
            <person name="McCluskey K."/>
            <person name="Coulpier F."/>
            <person name="Deshpande N."/>
            <person name="von Doehren H."/>
            <person name="Ebbole D.J."/>
            <person name="Esquivel-Naranjo E.U."/>
            <person name="Fekete E."/>
            <person name="Flipphi M."/>
            <person name="Glaser F."/>
            <person name="Gomez-Rodriguez E.Y."/>
            <person name="Gruber S."/>
            <person name="Han C."/>
            <person name="Henrissat B."/>
            <person name="Hermosa R."/>
            <person name="Hernandez-Onate M."/>
            <person name="Karaffa L."/>
            <person name="Kosti I."/>
            <person name="Le Crom S."/>
            <person name="Lindquist E."/>
            <person name="Lucas S."/>
            <person name="Luebeck M."/>
            <person name="Luebeck P.S."/>
            <person name="Margeot A."/>
            <person name="Metz B."/>
            <person name="Misra M."/>
            <person name="Nevalainen H."/>
            <person name="Omann M."/>
            <person name="Packer N."/>
            <person name="Perrone G."/>
            <person name="Uresti-Rivera E.E."/>
            <person name="Salamov A."/>
            <person name="Schmoll M."/>
            <person name="Seiboth B."/>
            <person name="Shapiro H."/>
            <person name="Sukno S."/>
            <person name="Tamayo-Ramos J.A."/>
            <person name="Tisch D."/>
            <person name="Wiest A."/>
            <person name="Wilkinson H.H."/>
            <person name="Zhang M."/>
            <person name="Coutinho P.M."/>
            <person name="Kenerley C.M."/>
            <person name="Monte E."/>
            <person name="Baker S.E."/>
            <person name="Grigoriev I.V."/>
        </authorList>
    </citation>
    <scope>NUCLEOTIDE SEQUENCE [LARGE SCALE GENOMIC DNA]</scope>
    <source>
        <strain evidence="3">ATCC 20476 / IMI 206040</strain>
    </source>
</reference>
<dbReference type="AlphaFoldDB" id="G9NRM7"/>
<evidence type="ECO:0000313" key="2">
    <source>
        <dbReference type="EMBL" id="EHK46660.1"/>
    </source>
</evidence>
<dbReference type="STRING" id="452589.G9NRM7"/>
<dbReference type="Proteomes" id="UP000005426">
    <property type="component" value="Unassembled WGS sequence"/>
</dbReference>
<gene>
    <name evidence="2" type="ORF">TRIATDRAFT_307452</name>
</gene>
<evidence type="ECO:0000313" key="3">
    <source>
        <dbReference type="Proteomes" id="UP000005426"/>
    </source>
</evidence>
<feature type="region of interest" description="Disordered" evidence="1">
    <location>
        <begin position="267"/>
        <end position="324"/>
    </location>
</feature>
<keyword evidence="3" id="KW-1185">Reference proteome</keyword>
<proteinExistence type="predicted"/>
<accession>G9NRM7</accession>